<keyword evidence="3" id="KW-0547">Nucleotide-binding</keyword>
<dbReference type="GO" id="GO:0016301">
    <property type="term" value="F:kinase activity"/>
    <property type="evidence" value="ECO:0007669"/>
    <property type="project" value="UniProtKB-KW"/>
</dbReference>
<dbReference type="PANTHER" id="PTHR43085:SF1">
    <property type="entry name" value="PSEUDOURIDINE KINASE-RELATED"/>
    <property type="match status" value="1"/>
</dbReference>
<dbReference type="InterPro" id="IPR002173">
    <property type="entry name" value="Carboh/pur_kinase_PfkB_CS"/>
</dbReference>
<dbReference type="SUPFAM" id="SSF53613">
    <property type="entry name" value="Ribokinase-like"/>
    <property type="match status" value="1"/>
</dbReference>
<gene>
    <name evidence="7" type="ORF">DN062_09375</name>
</gene>
<dbReference type="Proteomes" id="UP000250744">
    <property type="component" value="Unassembled WGS sequence"/>
</dbReference>
<name>A0A364NLP6_9GAMM</name>
<evidence type="ECO:0000256" key="4">
    <source>
        <dbReference type="ARBA" id="ARBA00022777"/>
    </source>
</evidence>
<reference evidence="7 8" key="1">
    <citation type="submission" date="2018-06" db="EMBL/GenBank/DDBJ databases">
        <title>Nitrincola tibetense sp. nov., isolated from Lake XuguoCo on Tibetan Plateau.</title>
        <authorList>
            <person name="Xing P."/>
        </authorList>
    </citation>
    <scope>NUCLEOTIDE SEQUENCE [LARGE SCALE GENOMIC DNA]</scope>
    <source>
        <strain evidence="8">xg18</strain>
    </source>
</reference>
<comment type="similarity">
    <text evidence="1">Belongs to the carbohydrate kinase PfkB family.</text>
</comment>
<dbReference type="Gene3D" id="3.40.1190.20">
    <property type="match status" value="1"/>
</dbReference>
<dbReference type="InterPro" id="IPR029056">
    <property type="entry name" value="Ribokinase-like"/>
</dbReference>
<sequence>MLKVIAFGEALIDMLSTSTDSGNFAGHEAFIKFPGGAPANVAAAVAKLGGKSYFAGKVGHDMFGDFLVKTLADCGVNTDYMLQTHEAKTALAFVSLDAQGERSFEFYRSPSADLFFRATDFADSWFTDAGIFHFCSNTLTHADIRQATYAGIQKAQQAGYLVSFDVNLRHNLWPEGEDTHSAVMKCLAHTDVIKLCAEELNFLRGQQSETLFISELLASGPSLVLITDGGQPLQYFTTFSQGEIAPPKVSMVDSTAAGDAFMGGFLYSLAKANINRSEFLKLTKTPNEFNPMLNFANACGAFTVTQKGAINSLPILSDIDPLLS</sequence>
<keyword evidence="4 7" id="KW-0418">Kinase</keyword>
<dbReference type="InterPro" id="IPR011611">
    <property type="entry name" value="PfkB_dom"/>
</dbReference>
<evidence type="ECO:0000256" key="1">
    <source>
        <dbReference type="ARBA" id="ARBA00010688"/>
    </source>
</evidence>
<evidence type="ECO:0000256" key="3">
    <source>
        <dbReference type="ARBA" id="ARBA00022741"/>
    </source>
</evidence>
<dbReference type="OrthoDB" id="9779730at2"/>
<dbReference type="InterPro" id="IPR050306">
    <property type="entry name" value="PfkB_Carbo_kinase"/>
</dbReference>
<dbReference type="RefSeq" id="WP_112159079.1">
    <property type="nucleotide sequence ID" value="NZ_QKRX01000006.1"/>
</dbReference>
<evidence type="ECO:0000259" key="6">
    <source>
        <dbReference type="Pfam" id="PF00294"/>
    </source>
</evidence>
<evidence type="ECO:0000256" key="5">
    <source>
        <dbReference type="ARBA" id="ARBA00022840"/>
    </source>
</evidence>
<dbReference type="CDD" id="cd01167">
    <property type="entry name" value="bac_FRK"/>
    <property type="match status" value="1"/>
</dbReference>
<comment type="caution">
    <text evidence="7">The sequence shown here is derived from an EMBL/GenBank/DDBJ whole genome shotgun (WGS) entry which is preliminary data.</text>
</comment>
<proteinExistence type="inferred from homology"/>
<dbReference type="PROSITE" id="PS00583">
    <property type="entry name" value="PFKB_KINASES_1"/>
    <property type="match status" value="1"/>
</dbReference>
<dbReference type="Pfam" id="PF00294">
    <property type="entry name" value="PfkB"/>
    <property type="match status" value="1"/>
</dbReference>
<keyword evidence="5" id="KW-0067">ATP-binding</keyword>
<dbReference type="PANTHER" id="PTHR43085">
    <property type="entry name" value="HEXOKINASE FAMILY MEMBER"/>
    <property type="match status" value="1"/>
</dbReference>
<dbReference type="GO" id="GO:0005524">
    <property type="term" value="F:ATP binding"/>
    <property type="evidence" value="ECO:0007669"/>
    <property type="project" value="UniProtKB-KW"/>
</dbReference>
<keyword evidence="8" id="KW-1185">Reference proteome</keyword>
<evidence type="ECO:0000256" key="2">
    <source>
        <dbReference type="ARBA" id="ARBA00022679"/>
    </source>
</evidence>
<protein>
    <submittedName>
        <fullName evidence="7">Carbohydrate kinase</fullName>
    </submittedName>
</protein>
<keyword evidence="2" id="KW-0808">Transferase</keyword>
<dbReference type="PROSITE" id="PS00584">
    <property type="entry name" value="PFKB_KINASES_2"/>
    <property type="match status" value="1"/>
</dbReference>
<organism evidence="7 8">
    <name type="scientific">Nitrincola tibetensis</name>
    <dbReference type="NCBI Taxonomy" id="2219697"/>
    <lineage>
        <taxon>Bacteria</taxon>
        <taxon>Pseudomonadati</taxon>
        <taxon>Pseudomonadota</taxon>
        <taxon>Gammaproteobacteria</taxon>
        <taxon>Oceanospirillales</taxon>
        <taxon>Oceanospirillaceae</taxon>
        <taxon>Nitrincola</taxon>
    </lineage>
</organism>
<dbReference type="AlphaFoldDB" id="A0A364NLP6"/>
<evidence type="ECO:0000313" key="8">
    <source>
        <dbReference type="Proteomes" id="UP000250744"/>
    </source>
</evidence>
<accession>A0A364NLP6</accession>
<evidence type="ECO:0000313" key="7">
    <source>
        <dbReference type="EMBL" id="RAU17992.1"/>
    </source>
</evidence>
<dbReference type="EMBL" id="QKRX01000006">
    <property type="protein sequence ID" value="RAU17992.1"/>
    <property type="molecule type" value="Genomic_DNA"/>
</dbReference>
<feature type="domain" description="Carbohydrate kinase PfkB" evidence="6">
    <location>
        <begin position="1"/>
        <end position="315"/>
    </location>
</feature>